<sequence length="196" mass="21526">MPNILCAYSQLLVAIVRIGSAMVTRLVVMTTLTLVAVNRVGTEARAGPTVRSDTVWWYWGAPMAENDVNDIPSMQEQKGGLSQHQRSFSQRLRQMTQTIPGHQHGWSFAKPGEEPNSLARVCFTHLSHIAASELSHWKEDAADVAASWEIVCDCNPSFYATSFKLALAASTRQVAGSTLRLRLRARVRGQNSTAGS</sequence>
<keyword evidence="2" id="KW-1185">Reference proteome</keyword>
<dbReference type="AlphaFoldDB" id="K1WF18"/>
<dbReference type="KEGG" id="mbe:MBM_06066"/>
<protein>
    <submittedName>
        <fullName evidence="1">Uncharacterized protein</fullName>
    </submittedName>
</protein>
<proteinExistence type="predicted"/>
<evidence type="ECO:0000313" key="1">
    <source>
        <dbReference type="EMBL" id="EKD16055.1"/>
    </source>
</evidence>
<dbReference type="EMBL" id="JH921440">
    <property type="protein sequence ID" value="EKD16055.1"/>
    <property type="molecule type" value="Genomic_DNA"/>
</dbReference>
<evidence type="ECO:0000313" key="2">
    <source>
        <dbReference type="Proteomes" id="UP000006753"/>
    </source>
</evidence>
<dbReference type="HOGENOM" id="CLU_1390502_0_0_1"/>
<accession>K1WF18</accession>
<name>K1WF18_MARBU</name>
<dbReference type="InParanoid" id="K1WF18"/>
<organism evidence="1 2">
    <name type="scientific">Marssonina brunnea f. sp. multigermtubi (strain MB_m1)</name>
    <name type="common">Marssonina leaf spot fungus</name>
    <dbReference type="NCBI Taxonomy" id="1072389"/>
    <lineage>
        <taxon>Eukaryota</taxon>
        <taxon>Fungi</taxon>
        <taxon>Dikarya</taxon>
        <taxon>Ascomycota</taxon>
        <taxon>Pezizomycotina</taxon>
        <taxon>Leotiomycetes</taxon>
        <taxon>Helotiales</taxon>
        <taxon>Drepanopezizaceae</taxon>
        <taxon>Drepanopeziza</taxon>
    </lineage>
</organism>
<gene>
    <name evidence="1" type="ORF">MBM_06066</name>
</gene>
<dbReference type="Proteomes" id="UP000006753">
    <property type="component" value="Unassembled WGS sequence"/>
</dbReference>
<reference evidence="1 2" key="1">
    <citation type="journal article" date="2012" name="BMC Genomics">
        <title>Sequencing the genome of Marssonina brunnea reveals fungus-poplar co-evolution.</title>
        <authorList>
            <person name="Zhu S."/>
            <person name="Cao Y.-Z."/>
            <person name="Jiang C."/>
            <person name="Tan B.-Y."/>
            <person name="Wang Z."/>
            <person name="Feng S."/>
            <person name="Zhang L."/>
            <person name="Su X.-H."/>
            <person name="Brejova B."/>
            <person name="Vinar T."/>
            <person name="Xu M."/>
            <person name="Wang M.-X."/>
            <person name="Zhang S.-G."/>
            <person name="Huang M.-R."/>
            <person name="Wu R."/>
            <person name="Zhou Y."/>
        </authorList>
    </citation>
    <scope>NUCLEOTIDE SEQUENCE [LARGE SCALE GENOMIC DNA]</scope>
    <source>
        <strain evidence="1 2">MB_m1</strain>
    </source>
</reference>